<dbReference type="RefSeq" id="WP_119746623.1">
    <property type="nucleotide sequence ID" value="NZ_QZCG01000003.1"/>
</dbReference>
<name>A0A418T1Q7_9RHOB</name>
<proteinExistence type="predicted"/>
<comment type="caution">
    <text evidence="1">The sequence shown here is derived from an EMBL/GenBank/DDBJ whole genome shotgun (WGS) entry which is preliminary data.</text>
</comment>
<reference evidence="2" key="1">
    <citation type="submission" date="2018-09" db="EMBL/GenBank/DDBJ databases">
        <title>Acidovorax cavernicola nov. sp. isolated from Gruta de las Maravillas (Aracena, Spain).</title>
        <authorList>
            <person name="Jurado V."/>
            <person name="Gutierrez-Patricio S."/>
            <person name="Gonzalez-Pimentel J.L."/>
            <person name="Miller A.Z."/>
            <person name="Laiz L."/>
            <person name="Saiz-Jimenez C."/>
        </authorList>
    </citation>
    <scope>NUCLEOTIDE SEQUENCE [LARGE SCALE GENOMIC DNA]</scope>
    <source>
        <strain evidence="2">1011MAR3C25</strain>
    </source>
</reference>
<protein>
    <submittedName>
        <fullName evidence="1">Uncharacterized protein</fullName>
    </submittedName>
</protein>
<organism evidence="1 2">
    <name type="scientific">Paracoccus onubensis</name>
    <dbReference type="NCBI Taxonomy" id="1675788"/>
    <lineage>
        <taxon>Bacteria</taxon>
        <taxon>Pseudomonadati</taxon>
        <taxon>Pseudomonadota</taxon>
        <taxon>Alphaproteobacteria</taxon>
        <taxon>Rhodobacterales</taxon>
        <taxon>Paracoccaceae</taxon>
        <taxon>Paracoccus</taxon>
    </lineage>
</organism>
<dbReference type="InterPro" id="IPR044000">
    <property type="entry name" value="Phage_tube_2"/>
</dbReference>
<dbReference type="Pfam" id="PF18906">
    <property type="entry name" value="Phage_tube_2"/>
    <property type="match status" value="1"/>
</dbReference>
<sequence length="309" mass="33827">MARYAQRLIREKLEAEAGTAEETTAADAILARNVTLRNLEAEYQQQDFAIGTEGAQPEDIYNVHAGAEYDVEASSPAEAATPPIYAHLLQSSGFAMESDTTDTWFTPLAESEVIPTTTMQLRNGALMQNVVGIRGSMAFTAETGRKPFFRFNRRGKYVAPVDFVASAHDFSAWPRALTCTPENMFAFTLGGQKLCVSSFTFNDGRQPQVDAYMNCEGTTLGPRRFTGSMTVKWPALATKDLLTQIKNGVTEPLIWTLGKTVGQTIQISAPKVQIKYAGEQNINGDLGITLDLVFQATGVGNDELEIRYS</sequence>
<accession>A0A418T1Q7</accession>
<dbReference type="AlphaFoldDB" id="A0A418T1Q7"/>
<keyword evidence="2" id="KW-1185">Reference proteome</keyword>
<dbReference type="OrthoDB" id="7325655at2"/>
<dbReference type="Proteomes" id="UP000284202">
    <property type="component" value="Unassembled WGS sequence"/>
</dbReference>
<dbReference type="EMBL" id="QZCG01000003">
    <property type="protein sequence ID" value="RJE87135.1"/>
    <property type="molecule type" value="Genomic_DNA"/>
</dbReference>
<evidence type="ECO:0000313" key="1">
    <source>
        <dbReference type="EMBL" id="RJE87135.1"/>
    </source>
</evidence>
<gene>
    <name evidence="1" type="ORF">D3P04_05135</name>
</gene>
<evidence type="ECO:0000313" key="2">
    <source>
        <dbReference type="Proteomes" id="UP000284202"/>
    </source>
</evidence>